<feature type="transmembrane region" description="Helical" evidence="1">
    <location>
        <begin position="32"/>
        <end position="49"/>
    </location>
</feature>
<keyword evidence="1" id="KW-0812">Transmembrane</keyword>
<protein>
    <submittedName>
        <fullName evidence="2">Uncharacterized protein</fullName>
    </submittedName>
</protein>
<dbReference type="EMBL" id="WMJX01000003">
    <property type="protein sequence ID" value="MTG97100.1"/>
    <property type="molecule type" value="Genomic_DNA"/>
</dbReference>
<accession>A0A6I3LIT8</accession>
<dbReference type="RefSeq" id="WP_155091152.1">
    <property type="nucleotide sequence ID" value="NZ_CP102754.1"/>
</dbReference>
<comment type="caution">
    <text evidence="2">The sequence shown here is derived from an EMBL/GenBank/DDBJ whole genome shotgun (WGS) entry which is preliminary data.</text>
</comment>
<keyword evidence="1" id="KW-1133">Transmembrane helix</keyword>
<keyword evidence="1" id="KW-0472">Membrane</keyword>
<name>A0A6I3LIT8_9FLAO</name>
<keyword evidence="3" id="KW-1185">Reference proteome</keyword>
<dbReference type="Proteomes" id="UP000438760">
    <property type="component" value="Unassembled WGS sequence"/>
</dbReference>
<reference evidence="2 3" key="1">
    <citation type="submission" date="2019-11" db="EMBL/GenBank/DDBJ databases">
        <title>Genome of Strain BIT-d1.</title>
        <authorList>
            <person name="Yang Y."/>
        </authorList>
    </citation>
    <scope>NUCLEOTIDE SEQUENCE [LARGE SCALE GENOMIC DNA]</scope>
    <source>
        <strain evidence="2 3">BIT-d1</strain>
    </source>
</reference>
<feature type="transmembrane region" description="Helical" evidence="1">
    <location>
        <begin position="6"/>
        <end position="23"/>
    </location>
</feature>
<evidence type="ECO:0000313" key="3">
    <source>
        <dbReference type="Proteomes" id="UP000438760"/>
    </source>
</evidence>
<organism evidence="2 3">
    <name type="scientific">Myroides albus</name>
    <dbReference type="NCBI Taxonomy" id="2562892"/>
    <lineage>
        <taxon>Bacteria</taxon>
        <taxon>Pseudomonadati</taxon>
        <taxon>Bacteroidota</taxon>
        <taxon>Flavobacteriia</taxon>
        <taxon>Flavobacteriales</taxon>
        <taxon>Flavobacteriaceae</taxon>
        <taxon>Myroides</taxon>
    </lineage>
</organism>
<proteinExistence type="predicted"/>
<dbReference type="AlphaFoldDB" id="A0A6I3LIT8"/>
<evidence type="ECO:0000256" key="1">
    <source>
        <dbReference type="SAM" id="Phobius"/>
    </source>
</evidence>
<sequence length="74" mass="8697">MKVLRIIPYFYLFIAILFVYDVVDKFIKGEGIFWLGIAIAAVAVFMFFFRKKSVTRMEGYEQTKNNNTKSTTKK</sequence>
<gene>
    <name evidence="2" type="ORF">GJV76_02955</name>
</gene>
<dbReference type="OrthoDB" id="1151040at2"/>
<evidence type="ECO:0000313" key="2">
    <source>
        <dbReference type="EMBL" id="MTG97100.1"/>
    </source>
</evidence>